<feature type="transmembrane region" description="Helical" evidence="1">
    <location>
        <begin position="190"/>
        <end position="212"/>
    </location>
</feature>
<dbReference type="Proteomes" id="UP001634394">
    <property type="component" value="Unassembled WGS sequence"/>
</dbReference>
<evidence type="ECO:0000256" key="1">
    <source>
        <dbReference type="SAM" id="Phobius"/>
    </source>
</evidence>
<name>A0ABD3UC32_SINWO</name>
<keyword evidence="1" id="KW-0812">Transmembrane</keyword>
<dbReference type="AlphaFoldDB" id="A0ABD3UC32"/>
<gene>
    <name evidence="2" type="ORF">ACJMK2_017973</name>
</gene>
<accession>A0ABD3UC32</accession>
<sequence length="730" mass="82374">MEMPYTIDESAGASNGSAYVSCHRWIIKRDDYDSRTLKNGSESSVAEKGRESAKSYLDVMDVRPTHVEFQAICQRHNNSGDADGYLEVRQVINSDDSNGYLRAYEVKNTERDENDGYLHSMYHTSNKYLREDEITIQFNEKGNVLDMHGYLKLCDVKPCGPIQNKKVVKCIQKERYEQWKRSYRRMKQSISVLVGLVLVTLCLFLLALFGILNGKVCSPPPPCLPDIPLKYTYSMGDNATIRYVLPTHFSNSTIYVDLHRTRVRNQDERLLQVENVNKPNTASIESGRISAMLTKSDGLIDITIKIQGTQCHDHGYIVINVSGILIVNVQLNITAPVKECPHTAVLNWNKTEFINCSACVGNAKWNVTWYRDRNGTYVPIPETNYSNVLTPLPLANNLVERVVSTVEFDLGVVFFKLVIRRTFCSDSGTFKVLILPESIEQNVTITVKGYLESCTPRMELTLIMQMSKTCSLCIGETSEVSNLTITRTVPETFNIATTQLMEREGNVKFSRDSLMIETNLISGLLTILFKWSRVQCTDEGYYEIVALGKYGVYHRNINISIYELGFLTPPVITKGHGGYVEGYNLSMACSVQNMACKMRELTLSLPNSNTTYECKNISLDTENRNDSYACSLSWTEFNISNDLNGTTFYCGYNYTHYNGTLFTLQTSLTIFVIPSNTCSGLQPRCQIPHPLGGGLFIECDSLNSFRPWEMTCPINQVFKPAQKPCEGQCG</sequence>
<keyword evidence="1" id="KW-1133">Transmembrane helix</keyword>
<keyword evidence="1" id="KW-0472">Membrane</keyword>
<protein>
    <submittedName>
        <fullName evidence="2">Uncharacterized protein</fullName>
    </submittedName>
</protein>
<organism evidence="2 3">
    <name type="scientific">Sinanodonta woodiana</name>
    <name type="common">Chinese pond mussel</name>
    <name type="synonym">Anodonta woodiana</name>
    <dbReference type="NCBI Taxonomy" id="1069815"/>
    <lineage>
        <taxon>Eukaryota</taxon>
        <taxon>Metazoa</taxon>
        <taxon>Spiralia</taxon>
        <taxon>Lophotrochozoa</taxon>
        <taxon>Mollusca</taxon>
        <taxon>Bivalvia</taxon>
        <taxon>Autobranchia</taxon>
        <taxon>Heteroconchia</taxon>
        <taxon>Palaeoheterodonta</taxon>
        <taxon>Unionida</taxon>
        <taxon>Unionoidea</taxon>
        <taxon>Unionidae</taxon>
        <taxon>Unioninae</taxon>
        <taxon>Sinanodonta</taxon>
    </lineage>
</organism>
<dbReference type="EMBL" id="JBJQND010000016">
    <property type="protein sequence ID" value="KAL3847041.1"/>
    <property type="molecule type" value="Genomic_DNA"/>
</dbReference>
<evidence type="ECO:0000313" key="2">
    <source>
        <dbReference type="EMBL" id="KAL3847041.1"/>
    </source>
</evidence>
<comment type="caution">
    <text evidence="2">The sequence shown here is derived from an EMBL/GenBank/DDBJ whole genome shotgun (WGS) entry which is preliminary data.</text>
</comment>
<evidence type="ECO:0000313" key="3">
    <source>
        <dbReference type="Proteomes" id="UP001634394"/>
    </source>
</evidence>
<keyword evidence="3" id="KW-1185">Reference proteome</keyword>
<proteinExistence type="predicted"/>
<reference evidence="2 3" key="1">
    <citation type="submission" date="2024-11" db="EMBL/GenBank/DDBJ databases">
        <title>Chromosome-level genome assembly of the freshwater bivalve Anodonta woodiana.</title>
        <authorList>
            <person name="Chen X."/>
        </authorList>
    </citation>
    <scope>NUCLEOTIDE SEQUENCE [LARGE SCALE GENOMIC DNA]</scope>
    <source>
        <strain evidence="2">MN2024</strain>
        <tissue evidence="2">Gills</tissue>
    </source>
</reference>